<keyword evidence="1" id="KW-1185">Reference proteome</keyword>
<protein>
    <submittedName>
        <fullName evidence="2">Transcriptional regulator</fullName>
    </submittedName>
</protein>
<sequence length="35" mass="4174">RFCKACTQLRRISQQFEAMFGSKSETREHPPLHRP</sequence>
<name>A0A183CSX2_GLOPA</name>
<dbReference type="Proteomes" id="UP000050741">
    <property type="component" value="Unassembled WGS sequence"/>
</dbReference>
<evidence type="ECO:0000313" key="2">
    <source>
        <dbReference type="WBParaSite" id="GPLIN_001598000"/>
    </source>
</evidence>
<dbReference type="WBParaSite" id="GPLIN_001598000">
    <property type="protein sequence ID" value="GPLIN_001598000"/>
    <property type="gene ID" value="GPLIN_001598000"/>
</dbReference>
<reference evidence="1" key="1">
    <citation type="submission" date="2013-12" db="EMBL/GenBank/DDBJ databases">
        <authorList>
            <person name="Aslett M."/>
        </authorList>
    </citation>
    <scope>NUCLEOTIDE SEQUENCE [LARGE SCALE GENOMIC DNA]</scope>
    <source>
        <strain evidence="1">Lindley</strain>
    </source>
</reference>
<organism evidence="1 2">
    <name type="scientific">Globodera pallida</name>
    <name type="common">Potato cyst nematode worm</name>
    <name type="synonym">Heterodera pallida</name>
    <dbReference type="NCBI Taxonomy" id="36090"/>
    <lineage>
        <taxon>Eukaryota</taxon>
        <taxon>Metazoa</taxon>
        <taxon>Ecdysozoa</taxon>
        <taxon>Nematoda</taxon>
        <taxon>Chromadorea</taxon>
        <taxon>Rhabditida</taxon>
        <taxon>Tylenchina</taxon>
        <taxon>Tylenchomorpha</taxon>
        <taxon>Tylenchoidea</taxon>
        <taxon>Heteroderidae</taxon>
        <taxon>Heteroderinae</taxon>
        <taxon>Globodera</taxon>
    </lineage>
</organism>
<evidence type="ECO:0000313" key="1">
    <source>
        <dbReference type="Proteomes" id="UP000050741"/>
    </source>
</evidence>
<reference evidence="1" key="2">
    <citation type="submission" date="2014-05" db="EMBL/GenBank/DDBJ databases">
        <title>The genome and life-stage specific transcriptomes of Globodera pallida elucidate key aspects of plant parasitism by a cyst nematode.</title>
        <authorList>
            <person name="Cotton J.A."/>
            <person name="Lilley C.J."/>
            <person name="Jones L.M."/>
            <person name="Kikuchi T."/>
            <person name="Reid A.J."/>
            <person name="Thorpe P."/>
            <person name="Tsai I.J."/>
            <person name="Beasley H."/>
            <person name="Blok V."/>
            <person name="Cock P.J.A."/>
            <person name="Van den Akker S.E."/>
            <person name="Holroyd N."/>
            <person name="Hunt M."/>
            <person name="Mantelin S."/>
            <person name="Naghra H."/>
            <person name="Pain A."/>
            <person name="Palomares-Rius J.E."/>
            <person name="Zarowiecki M."/>
            <person name="Berriman M."/>
            <person name="Jones J.T."/>
            <person name="Urwin P.E."/>
        </authorList>
    </citation>
    <scope>NUCLEOTIDE SEQUENCE [LARGE SCALE GENOMIC DNA]</scope>
    <source>
        <strain evidence="1">Lindley</strain>
    </source>
</reference>
<proteinExistence type="predicted"/>
<reference evidence="2" key="3">
    <citation type="submission" date="2016-06" db="UniProtKB">
        <authorList>
            <consortium name="WormBaseParasite"/>
        </authorList>
    </citation>
    <scope>IDENTIFICATION</scope>
</reference>
<dbReference type="AlphaFoldDB" id="A0A183CSX2"/>
<accession>A0A183CSX2</accession>